<dbReference type="AlphaFoldDB" id="A0A0F9PX65"/>
<accession>A0A0F9PX65</accession>
<gene>
    <name evidence="1" type="ORF">LCGC14_1085310</name>
</gene>
<protein>
    <submittedName>
        <fullName evidence="1">Uncharacterized protein</fullName>
    </submittedName>
</protein>
<organism evidence="1">
    <name type="scientific">marine sediment metagenome</name>
    <dbReference type="NCBI Taxonomy" id="412755"/>
    <lineage>
        <taxon>unclassified sequences</taxon>
        <taxon>metagenomes</taxon>
        <taxon>ecological metagenomes</taxon>
    </lineage>
</organism>
<evidence type="ECO:0000313" key="1">
    <source>
        <dbReference type="EMBL" id="KKN05651.1"/>
    </source>
</evidence>
<sequence length="49" mass="5549">MTYVENKRKELKTKYIADTPEVGVEMGLRPEGLLGVKTQVTRKERKGIG</sequence>
<reference evidence="1" key="1">
    <citation type="journal article" date="2015" name="Nature">
        <title>Complex archaea that bridge the gap between prokaryotes and eukaryotes.</title>
        <authorList>
            <person name="Spang A."/>
            <person name="Saw J.H."/>
            <person name="Jorgensen S.L."/>
            <person name="Zaremba-Niedzwiedzka K."/>
            <person name="Martijn J."/>
            <person name="Lind A.E."/>
            <person name="van Eijk R."/>
            <person name="Schleper C."/>
            <person name="Guy L."/>
            <person name="Ettema T.J."/>
        </authorList>
    </citation>
    <scope>NUCLEOTIDE SEQUENCE</scope>
</reference>
<proteinExistence type="predicted"/>
<name>A0A0F9PX65_9ZZZZ</name>
<comment type="caution">
    <text evidence="1">The sequence shown here is derived from an EMBL/GenBank/DDBJ whole genome shotgun (WGS) entry which is preliminary data.</text>
</comment>
<dbReference type="EMBL" id="LAZR01004778">
    <property type="protein sequence ID" value="KKN05651.1"/>
    <property type="molecule type" value="Genomic_DNA"/>
</dbReference>